<feature type="transmembrane region" description="Helical" evidence="7">
    <location>
        <begin position="6"/>
        <end position="24"/>
    </location>
</feature>
<dbReference type="EMBL" id="QWEH01000020">
    <property type="protein sequence ID" value="RHW29722.1"/>
    <property type="molecule type" value="Genomic_DNA"/>
</dbReference>
<evidence type="ECO:0000256" key="6">
    <source>
        <dbReference type="ARBA" id="ARBA00023136"/>
    </source>
</evidence>
<evidence type="ECO:0000256" key="7">
    <source>
        <dbReference type="SAM" id="Phobius"/>
    </source>
</evidence>
<feature type="transmembrane region" description="Helical" evidence="7">
    <location>
        <begin position="57"/>
        <end position="78"/>
    </location>
</feature>
<dbReference type="PANTHER" id="PTHR34582:SF5">
    <property type="entry name" value="UPF0702 TRANSMEMBRANE PROTEIN YETF"/>
    <property type="match status" value="1"/>
</dbReference>
<name>A0A417YAK4_9BACI</name>
<dbReference type="Gene3D" id="3.30.240.20">
    <property type="entry name" value="bsu07140 like domains"/>
    <property type="match status" value="2"/>
</dbReference>
<reference evidence="10 11" key="1">
    <citation type="journal article" date="2007" name="Int. J. Syst. Evol. Microbiol.">
        <title>Oceanobacillus profundus sp. nov., isolated from a deep-sea sediment core.</title>
        <authorList>
            <person name="Kim Y.G."/>
            <person name="Choi D.H."/>
            <person name="Hyun S."/>
            <person name="Cho B.C."/>
        </authorList>
    </citation>
    <scope>NUCLEOTIDE SEQUENCE [LARGE SCALE GENOMIC DNA]</scope>
    <source>
        <strain evidence="10 11">DSM 18246</strain>
    </source>
</reference>
<gene>
    <name evidence="10" type="ORF">D1B32_20425</name>
</gene>
<evidence type="ECO:0000256" key="2">
    <source>
        <dbReference type="ARBA" id="ARBA00006448"/>
    </source>
</evidence>
<comment type="subcellular location">
    <subcellularLocation>
        <location evidence="1">Cell membrane</location>
        <topology evidence="1">Multi-pass membrane protein</topology>
    </subcellularLocation>
</comment>
<evidence type="ECO:0000256" key="5">
    <source>
        <dbReference type="ARBA" id="ARBA00022989"/>
    </source>
</evidence>
<evidence type="ECO:0000313" key="11">
    <source>
        <dbReference type="Proteomes" id="UP000285456"/>
    </source>
</evidence>
<comment type="caution">
    <text evidence="10">The sequence shown here is derived from an EMBL/GenBank/DDBJ whole genome shotgun (WGS) entry which is preliminary data.</text>
</comment>
<dbReference type="Proteomes" id="UP000285456">
    <property type="component" value="Unassembled WGS sequence"/>
</dbReference>
<comment type="similarity">
    <text evidence="2">Belongs to the UPF0702 family.</text>
</comment>
<dbReference type="InterPro" id="IPR007353">
    <property type="entry name" value="DUF421"/>
</dbReference>
<dbReference type="AlphaFoldDB" id="A0A417YAK4"/>
<evidence type="ECO:0000259" key="8">
    <source>
        <dbReference type="Pfam" id="PF04239"/>
    </source>
</evidence>
<keyword evidence="3" id="KW-1003">Cell membrane</keyword>
<organism evidence="10 11">
    <name type="scientific">Oceanobacillus profundus</name>
    <dbReference type="NCBI Taxonomy" id="372463"/>
    <lineage>
        <taxon>Bacteria</taxon>
        <taxon>Bacillati</taxon>
        <taxon>Bacillota</taxon>
        <taxon>Bacilli</taxon>
        <taxon>Bacillales</taxon>
        <taxon>Bacillaceae</taxon>
        <taxon>Oceanobacillus</taxon>
    </lineage>
</organism>
<keyword evidence="5 7" id="KW-1133">Transmembrane helix</keyword>
<dbReference type="OrthoDB" id="1076133at2"/>
<evidence type="ECO:0000256" key="3">
    <source>
        <dbReference type="ARBA" id="ARBA00022475"/>
    </source>
</evidence>
<keyword evidence="11" id="KW-1185">Reference proteome</keyword>
<protein>
    <submittedName>
        <fullName evidence="10">DUF421 domain-containing protein</fullName>
    </submittedName>
</protein>
<dbReference type="Pfam" id="PF04239">
    <property type="entry name" value="DUF421"/>
    <property type="match status" value="1"/>
</dbReference>
<feature type="domain" description="YetF C-terminal" evidence="8">
    <location>
        <begin position="80"/>
        <end position="213"/>
    </location>
</feature>
<dbReference type="InterPro" id="IPR048454">
    <property type="entry name" value="YetF_N"/>
</dbReference>
<evidence type="ECO:0000256" key="4">
    <source>
        <dbReference type="ARBA" id="ARBA00022692"/>
    </source>
</evidence>
<keyword evidence="4 7" id="KW-0812">Transmembrane</keyword>
<feature type="domain" description="YetF-like N-terminal transmembrane" evidence="9">
    <location>
        <begin position="4"/>
        <end position="77"/>
    </location>
</feature>
<dbReference type="PANTHER" id="PTHR34582">
    <property type="entry name" value="UPF0702 TRANSMEMBRANE PROTEIN YCAP"/>
    <property type="match status" value="1"/>
</dbReference>
<dbReference type="Pfam" id="PF20730">
    <property type="entry name" value="YetF_N"/>
    <property type="match status" value="1"/>
</dbReference>
<dbReference type="InterPro" id="IPR023090">
    <property type="entry name" value="UPF0702_alpha/beta_dom_sf"/>
</dbReference>
<accession>A0A417YAK4</accession>
<evidence type="ECO:0000259" key="9">
    <source>
        <dbReference type="Pfam" id="PF20730"/>
    </source>
</evidence>
<evidence type="ECO:0000313" key="10">
    <source>
        <dbReference type="EMBL" id="RHW29722.1"/>
    </source>
</evidence>
<dbReference type="GO" id="GO:0005886">
    <property type="term" value="C:plasma membrane"/>
    <property type="evidence" value="ECO:0007669"/>
    <property type="project" value="UniProtKB-SubCell"/>
</dbReference>
<keyword evidence="6 7" id="KW-0472">Membrane</keyword>
<sequence length="230" mass="26054">METSISIKVICGLLALLLVVRLLGKKELSQITPFDLVYLLVLGGLLEESIYDDLVTVWQVLYAIGLWAALIYIIELIVRRFDRMRTVIKGEPSIIIKDGELDVKTLKKNKLESEQLRTMLRQQGIFSLQEVKYAVLEPSGQLSVLKNELSSPVTAEMLSIKPKKATLTHLLVDEGRIEKKALKNIQKDERWLRAQLAEKGYKDLSKIYYAEWSSANGIVVRGVKRDDAAL</sequence>
<proteinExistence type="inferred from homology"/>
<evidence type="ECO:0000256" key="1">
    <source>
        <dbReference type="ARBA" id="ARBA00004651"/>
    </source>
</evidence>